<accession>A0ABS7XV61</accession>
<dbReference type="InterPro" id="IPR008978">
    <property type="entry name" value="HSP20-like_chaperone"/>
</dbReference>
<dbReference type="EMBL" id="JAIUJR010000008">
    <property type="protein sequence ID" value="MCA0133379.1"/>
    <property type="molecule type" value="Genomic_DNA"/>
</dbReference>
<dbReference type="Pfam" id="PF00011">
    <property type="entry name" value="HSP20"/>
    <property type="match status" value="1"/>
</dbReference>
<feature type="domain" description="SHSP" evidence="3">
    <location>
        <begin position="36"/>
        <end position="150"/>
    </location>
</feature>
<comment type="similarity">
    <text evidence="1 2">Belongs to the small heat shock protein (HSP20) family.</text>
</comment>
<evidence type="ECO:0000256" key="2">
    <source>
        <dbReference type="RuleBase" id="RU003616"/>
    </source>
</evidence>
<gene>
    <name evidence="4" type="ORF">LBU54_12345</name>
</gene>
<comment type="caution">
    <text evidence="4">The sequence shown here is derived from an EMBL/GenBank/DDBJ whole genome shotgun (WGS) entry which is preliminary data.</text>
</comment>
<evidence type="ECO:0000259" key="3">
    <source>
        <dbReference type="PROSITE" id="PS01031"/>
    </source>
</evidence>
<sequence>MSLIKFNNRNRLFPWNNTNLKDFFSSDDFFFNDNFFEDDSLMPAMNVKELEGEFEVEFAAPGFKKSDFEVTLEDHMLNVSAKKEMKKEEEKDDYMRREFSYNAFKRSLRLPETVDNMADIKATYKDGILKLNLLKKEITEETPKKVIEVI</sequence>
<protein>
    <submittedName>
        <fullName evidence="4">Hsp20/alpha crystallin family protein</fullName>
    </submittedName>
</protein>
<name>A0ABS7XV61_9FLAO</name>
<dbReference type="Proteomes" id="UP001198901">
    <property type="component" value="Unassembled WGS sequence"/>
</dbReference>
<dbReference type="SUPFAM" id="SSF49764">
    <property type="entry name" value="HSP20-like chaperones"/>
    <property type="match status" value="1"/>
</dbReference>
<dbReference type="InterPro" id="IPR031107">
    <property type="entry name" value="Small_HSP"/>
</dbReference>
<evidence type="ECO:0000313" key="4">
    <source>
        <dbReference type="EMBL" id="MCA0133379.1"/>
    </source>
</evidence>
<keyword evidence="5" id="KW-1185">Reference proteome</keyword>
<evidence type="ECO:0000313" key="5">
    <source>
        <dbReference type="Proteomes" id="UP001198901"/>
    </source>
</evidence>
<dbReference type="Gene3D" id="2.60.40.790">
    <property type="match status" value="1"/>
</dbReference>
<dbReference type="PROSITE" id="PS01031">
    <property type="entry name" value="SHSP"/>
    <property type="match status" value="1"/>
</dbReference>
<dbReference type="CDD" id="cd06464">
    <property type="entry name" value="ACD_sHsps-like"/>
    <property type="match status" value="1"/>
</dbReference>
<organism evidence="4 5">
    <name type="scientific">Winogradskyella alexanderae</name>
    <dbReference type="NCBI Taxonomy" id="2877123"/>
    <lineage>
        <taxon>Bacteria</taxon>
        <taxon>Pseudomonadati</taxon>
        <taxon>Bacteroidota</taxon>
        <taxon>Flavobacteriia</taxon>
        <taxon>Flavobacteriales</taxon>
        <taxon>Flavobacteriaceae</taxon>
        <taxon>Winogradskyella</taxon>
    </lineage>
</organism>
<dbReference type="RefSeq" id="WP_224530198.1">
    <property type="nucleotide sequence ID" value="NZ_JAIUJR010000008.1"/>
</dbReference>
<reference evidence="5" key="1">
    <citation type="submission" date="2023-07" db="EMBL/GenBank/DDBJ databases">
        <authorList>
            <person name="Yue Y."/>
        </authorList>
    </citation>
    <scope>NUCLEOTIDE SEQUENCE [LARGE SCALE GENOMIC DNA]</scope>
    <source>
        <strain evidence="5">D23</strain>
    </source>
</reference>
<evidence type="ECO:0000256" key="1">
    <source>
        <dbReference type="PROSITE-ProRule" id="PRU00285"/>
    </source>
</evidence>
<dbReference type="InterPro" id="IPR002068">
    <property type="entry name" value="A-crystallin/Hsp20_dom"/>
</dbReference>
<proteinExistence type="inferred from homology"/>
<dbReference type="PANTHER" id="PTHR11527">
    <property type="entry name" value="HEAT-SHOCK PROTEIN 20 FAMILY MEMBER"/>
    <property type="match status" value="1"/>
</dbReference>